<dbReference type="AlphaFoldDB" id="A0A9W6YDW4"/>
<keyword evidence="2" id="KW-1185">Reference proteome</keyword>
<name>A0A9W6YDW4_9STRA</name>
<evidence type="ECO:0000313" key="2">
    <source>
        <dbReference type="Proteomes" id="UP001165121"/>
    </source>
</evidence>
<dbReference type="OrthoDB" id="10303279at2759"/>
<gene>
    <name evidence="1" type="ORF">Pfra01_002683800</name>
</gene>
<organism evidence="1 2">
    <name type="scientific">Phytophthora fragariaefolia</name>
    <dbReference type="NCBI Taxonomy" id="1490495"/>
    <lineage>
        <taxon>Eukaryota</taxon>
        <taxon>Sar</taxon>
        <taxon>Stramenopiles</taxon>
        <taxon>Oomycota</taxon>
        <taxon>Peronosporomycetes</taxon>
        <taxon>Peronosporales</taxon>
        <taxon>Peronosporaceae</taxon>
        <taxon>Phytophthora</taxon>
    </lineage>
</organism>
<accession>A0A9W6YDW4</accession>
<reference evidence="1" key="1">
    <citation type="submission" date="2023-04" db="EMBL/GenBank/DDBJ databases">
        <title>Phytophthora fragariaefolia NBRC 109709.</title>
        <authorList>
            <person name="Ichikawa N."/>
            <person name="Sato H."/>
            <person name="Tonouchi N."/>
        </authorList>
    </citation>
    <scope>NUCLEOTIDE SEQUENCE</scope>
    <source>
        <strain evidence="1">NBRC 109709</strain>
    </source>
</reference>
<protein>
    <submittedName>
        <fullName evidence="1">Unnamed protein product</fullName>
    </submittedName>
</protein>
<dbReference type="Proteomes" id="UP001165121">
    <property type="component" value="Unassembled WGS sequence"/>
</dbReference>
<sequence>MSLNALCKLVKNRYRDAFDYYNTIRKVLSKQNKDEKLNNELTPEEEKKYISYKEVIEVPKKVQKITVKKYGKLFLDKESYSNLKKSDKPVYLRILFDFITLWLNVHYPLRLVWPSILLKSVEGANYLEGNNLHLNDFKNVRLMGPQYDYTTKTSGGFSQIISRLFVKYNEKPMNMNVMRHIVESHIIQSPSYARLTNKEKADLHAKLLHSSYAANISYSKIANRNNAPEVEDDGPTFE</sequence>
<evidence type="ECO:0000313" key="1">
    <source>
        <dbReference type="EMBL" id="GMF61690.1"/>
    </source>
</evidence>
<comment type="caution">
    <text evidence="1">The sequence shown here is derived from an EMBL/GenBank/DDBJ whole genome shotgun (WGS) entry which is preliminary data.</text>
</comment>
<proteinExistence type="predicted"/>
<dbReference type="EMBL" id="BSXT01006009">
    <property type="protein sequence ID" value="GMF61690.1"/>
    <property type="molecule type" value="Genomic_DNA"/>
</dbReference>